<sequence>MRPLLSPPSKVVKRQASLTAGIVVLAVVCGVASGLLGGVLCLHGPPLMVFAAIVAMPVERMYATFFLPPHPLLRPLLLFLLPFTAASCRRRVFFLPAATVCADSIFFQPFFFGYSTPARQTPCVVGHGRRATMMCLFGAVSVLQIGFLWGYFFFRPPISSFCPLCHTAHHHFCFFRVWIFVFPCGGASRVPSVRATNNLADTFFLKIPHTHMYGPSTLALATRHGLFDWHGQWPYYAVVTVGSAVGTKLGDMACKHVSPAAVVLFLELQYVAEGNSRLVGVF</sequence>
<dbReference type="Proteomes" id="UP000202511">
    <property type="component" value="Segment"/>
</dbReference>
<evidence type="ECO:0000313" key="3">
    <source>
        <dbReference type="Proteomes" id="UP000202511"/>
    </source>
</evidence>
<name>A0A0B5J8Q8_9VIRU</name>
<proteinExistence type="predicted"/>
<protein>
    <submittedName>
        <fullName evidence="2">Sulfite exporter TauE-like motif-containing protein</fullName>
    </submittedName>
</protein>
<dbReference type="EMBL" id="KP136319">
    <property type="protein sequence ID" value="AJF98335.1"/>
    <property type="molecule type" value="Genomic_DNA"/>
</dbReference>
<feature type="transmembrane region" description="Helical" evidence="1">
    <location>
        <begin position="131"/>
        <end position="154"/>
    </location>
</feature>
<reference evidence="2 3" key="1">
    <citation type="journal article" date="2015" name="Parasitol. Res.">
        <title>Viruses in close associations with free-living amoebae.</title>
        <authorList>
            <person name="Scheid P."/>
        </authorList>
    </citation>
    <scope>NUCLEOTIDE SEQUENCE [LARGE SCALE GENOMIC DNA]</scope>
    <source>
        <strain evidence="2">KlaHel</strain>
    </source>
</reference>
<dbReference type="GeneID" id="23463252"/>
<organism evidence="2 3">
    <name type="scientific">Pandoravirus inopinatum</name>
    <dbReference type="NCBI Taxonomy" id="1605721"/>
    <lineage>
        <taxon>Viruses</taxon>
        <taxon>Pandoravirus</taxon>
    </lineage>
</organism>
<keyword evidence="1" id="KW-0472">Membrane</keyword>
<evidence type="ECO:0000313" key="2">
    <source>
        <dbReference type="EMBL" id="AJF98335.1"/>
    </source>
</evidence>
<accession>A0A0B5J8Q8</accession>
<keyword evidence="1" id="KW-0812">Transmembrane</keyword>
<dbReference type="RefSeq" id="YP_009120570.1">
    <property type="nucleotide sequence ID" value="NC_026440.1"/>
</dbReference>
<feature type="transmembrane region" description="Helical" evidence="1">
    <location>
        <begin position="93"/>
        <end position="111"/>
    </location>
</feature>
<keyword evidence="1" id="KW-1133">Transmembrane helix</keyword>
<evidence type="ECO:0000256" key="1">
    <source>
        <dbReference type="SAM" id="Phobius"/>
    </source>
</evidence>
<dbReference type="KEGG" id="vg:23463252"/>